<accession>A0ABT1QS08</accession>
<feature type="chain" id="PRO_5045287569" description="carbonic anhydrase" evidence="8">
    <location>
        <begin position="20"/>
        <end position="285"/>
    </location>
</feature>
<protein>
    <recommendedName>
        <fullName evidence="2">carbonic anhydrase</fullName>
        <ecNumber evidence="2">4.2.1.1</ecNumber>
    </recommendedName>
</protein>
<feature type="region of interest" description="Disordered" evidence="7">
    <location>
        <begin position="29"/>
        <end position="54"/>
    </location>
</feature>
<dbReference type="InterPro" id="IPR041891">
    <property type="entry name" value="Alpha_CA_prokaryot-like"/>
</dbReference>
<evidence type="ECO:0000256" key="3">
    <source>
        <dbReference type="ARBA" id="ARBA00022723"/>
    </source>
</evidence>
<dbReference type="Pfam" id="PF00194">
    <property type="entry name" value="Carb_anhydrase"/>
    <property type="match status" value="1"/>
</dbReference>
<dbReference type="PROSITE" id="PS51144">
    <property type="entry name" value="ALPHA_CA_2"/>
    <property type="match status" value="1"/>
</dbReference>
<evidence type="ECO:0000256" key="4">
    <source>
        <dbReference type="ARBA" id="ARBA00022833"/>
    </source>
</evidence>
<keyword evidence="4" id="KW-0862">Zinc</keyword>
<keyword evidence="3" id="KW-0479">Metal-binding</keyword>
<keyword evidence="8" id="KW-0732">Signal</keyword>
<dbReference type="Gene3D" id="3.10.200.10">
    <property type="entry name" value="Alpha carbonic anhydrase"/>
    <property type="match status" value="1"/>
</dbReference>
<organism evidence="10 11">
    <name type="scientific">Tahibacter harae</name>
    <dbReference type="NCBI Taxonomy" id="2963937"/>
    <lineage>
        <taxon>Bacteria</taxon>
        <taxon>Pseudomonadati</taxon>
        <taxon>Pseudomonadota</taxon>
        <taxon>Gammaproteobacteria</taxon>
        <taxon>Lysobacterales</taxon>
        <taxon>Rhodanobacteraceae</taxon>
        <taxon>Tahibacter</taxon>
    </lineage>
</organism>
<dbReference type="Proteomes" id="UP001165498">
    <property type="component" value="Unassembled WGS sequence"/>
</dbReference>
<evidence type="ECO:0000256" key="2">
    <source>
        <dbReference type="ARBA" id="ARBA00012925"/>
    </source>
</evidence>
<dbReference type="InterPro" id="IPR036398">
    <property type="entry name" value="CA_dom_sf"/>
</dbReference>
<dbReference type="InterPro" id="IPR001148">
    <property type="entry name" value="CA_dom"/>
</dbReference>
<dbReference type="CDD" id="cd03124">
    <property type="entry name" value="alpha_CA_prokaryotic_like"/>
    <property type="match status" value="1"/>
</dbReference>
<dbReference type="PANTHER" id="PTHR18952:SF265">
    <property type="entry name" value="CARBONIC ANHYDRASE"/>
    <property type="match status" value="1"/>
</dbReference>
<feature type="signal peptide" evidence="8">
    <location>
        <begin position="1"/>
        <end position="19"/>
    </location>
</feature>
<dbReference type="SMART" id="SM01057">
    <property type="entry name" value="Carb_anhydrase"/>
    <property type="match status" value="1"/>
</dbReference>
<comment type="similarity">
    <text evidence="1">Belongs to the alpha-carbonic anhydrase family.</text>
</comment>
<comment type="caution">
    <text evidence="10">The sequence shown here is derived from an EMBL/GenBank/DDBJ whole genome shotgun (WGS) entry which is preliminary data.</text>
</comment>
<dbReference type="SUPFAM" id="SSF51069">
    <property type="entry name" value="Carbonic anhydrase"/>
    <property type="match status" value="1"/>
</dbReference>
<dbReference type="EMBL" id="JANFQO010000007">
    <property type="protein sequence ID" value="MCQ4165042.1"/>
    <property type="molecule type" value="Genomic_DNA"/>
</dbReference>
<evidence type="ECO:0000256" key="7">
    <source>
        <dbReference type="SAM" id="MobiDB-lite"/>
    </source>
</evidence>
<dbReference type="EC" id="4.2.1.1" evidence="2"/>
<dbReference type="PANTHER" id="PTHR18952">
    <property type="entry name" value="CARBONIC ANHYDRASE"/>
    <property type="match status" value="1"/>
</dbReference>
<name>A0ABT1QS08_9GAMM</name>
<comment type="catalytic activity">
    <reaction evidence="6">
        <text>hydrogencarbonate + H(+) = CO2 + H2O</text>
        <dbReference type="Rhea" id="RHEA:10748"/>
        <dbReference type="ChEBI" id="CHEBI:15377"/>
        <dbReference type="ChEBI" id="CHEBI:15378"/>
        <dbReference type="ChEBI" id="CHEBI:16526"/>
        <dbReference type="ChEBI" id="CHEBI:17544"/>
        <dbReference type="EC" id="4.2.1.1"/>
    </reaction>
</comment>
<evidence type="ECO:0000256" key="5">
    <source>
        <dbReference type="ARBA" id="ARBA00023239"/>
    </source>
</evidence>
<keyword evidence="5" id="KW-0456">Lyase</keyword>
<gene>
    <name evidence="10" type="ORF">NM961_10000</name>
</gene>
<proteinExistence type="inferred from homology"/>
<sequence>MCFKPVLAVVLLLNLGACASTPPVPRAAETVAGPVSSPPPVPPQDPYENAATAPGWNYPEDEHWDPACRSTSYQQSPIDFRGVSATPWNASYVVTQATLDPYERNVVFMPTPGPAVLFNPEVGSRSRRRTFTPAGFHFHNGGEHRVQEAALLELHIKATDAAGSVAVFALQWMAGGGADPTLGAAIASLGTQPGEPRALDMSRLLHRFGEEPFYSYLGSLTTPPCTGDIRWFVLKNPLRASMAQINQLRAGLVAKGVSAHNVRTTRPLMSPQPEIFLVEPRESLP</sequence>
<evidence type="ECO:0000256" key="6">
    <source>
        <dbReference type="ARBA" id="ARBA00048348"/>
    </source>
</evidence>
<reference evidence="10" key="1">
    <citation type="submission" date="2022-07" db="EMBL/GenBank/DDBJ databases">
        <title>Tahibacter sp., a new gammaproteobacterium isolated from the silt sample collected at pig farm.</title>
        <authorList>
            <person name="Chen H."/>
        </authorList>
    </citation>
    <scope>NUCLEOTIDE SEQUENCE</scope>
    <source>
        <strain evidence="10">P2K</strain>
    </source>
</reference>
<feature type="compositionally biased region" description="Pro residues" evidence="7">
    <location>
        <begin position="36"/>
        <end position="45"/>
    </location>
</feature>
<evidence type="ECO:0000313" key="10">
    <source>
        <dbReference type="EMBL" id="MCQ4165042.1"/>
    </source>
</evidence>
<feature type="domain" description="Alpha-carbonic anhydrase" evidence="9">
    <location>
        <begin position="54"/>
        <end position="285"/>
    </location>
</feature>
<dbReference type="InterPro" id="IPR023561">
    <property type="entry name" value="Carbonic_anhydrase_a-class"/>
</dbReference>
<evidence type="ECO:0000256" key="8">
    <source>
        <dbReference type="SAM" id="SignalP"/>
    </source>
</evidence>
<evidence type="ECO:0000259" key="9">
    <source>
        <dbReference type="PROSITE" id="PS51144"/>
    </source>
</evidence>
<evidence type="ECO:0000256" key="1">
    <source>
        <dbReference type="ARBA" id="ARBA00010718"/>
    </source>
</evidence>
<dbReference type="RefSeq" id="WP_255914096.1">
    <property type="nucleotide sequence ID" value="NZ_JANFQO010000007.1"/>
</dbReference>
<keyword evidence="11" id="KW-1185">Reference proteome</keyword>
<evidence type="ECO:0000313" key="11">
    <source>
        <dbReference type="Proteomes" id="UP001165498"/>
    </source>
</evidence>